<dbReference type="GeneID" id="95989680"/>
<dbReference type="EMBL" id="JBBXJM010000007">
    <property type="protein sequence ID" value="KAL1405014.1"/>
    <property type="molecule type" value="Genomic_DNA"/>
</dbReference>
<dbReference type="RefSeq" id="XP_069204958.1">
    <property type="nucleotide sequence ID" value="XM_069357021.1"/>
</dbReference>
<dbReference type="Proteomes" id="UP001565368">
    <property type="component" value="Unassembled WGS sequence"/>
</dbReference>
<dbReference type="PANTHER" id="PTHR16291">
    <property type="entry name" value="NUCLEAR CAP-BINDING PROTEIN SUBUNIT 3"/>
    <property type="match status" value="1"/>
</dbReference>
<feature type="compositionally biased region" description="Acidic residues" evidence="1">
    <location>
        <begin position="211"/>
        <end position="226"/>
    </location>
</feature>
<sequence length="434" mass="48302">MSAELVPEADGMDVDHPLLDRALDDIPARRGPDEPVPEHVTQLMGRMAKNKIYLAEESPAIIHHDGQERLRRDPRLARLVDELDRQDPTPWLDAISETAVSPIRHNALYVSSELIKHLSTAKVFTWASEYGAAPMGIEWLNDSTLVLLFHTPAAALLGLSALSKAGFDPTEGDDPLLERAAFQFPTSLLPRAEAPKPKELDYEGGETLNYGDDDDAPKEPAAETDPDAPVKRGRGGFSAGREPAGTAHGRFDLAPLAKPAAVEFAEGVDPHARVTVRYATTADAKQRKEAGQSEWYKRHGRGAGKEVASSRRGYGRDEYERGGRLSDRIGTAGEGRDFARRIGRERERERPYDRPARRGRAREDDLDAELERMAASRAAGEDAYERRDERERRGGGREREERGERGPRPERRPRARQDDLDRELDDLFAARSSA</sequence>
<comment type="caution">
    <text evidence="2">The sequence shown here is derived from an EMBL/GenBank/DDBJ whole genome shotgun (WGS) entry which is preliminary data.</text>
</comment>
<feature type="compositionally biased region" description="Basic and acidic residues" evidence="1">
    <location>
        <begin position="334"/>
        <end position="356"/>
    </location>
</feature>
<keyword evidence="3" id="KW-1185">Reference proteome</keyword>
<evidence type="ECO:0000313" key="2">
    <source>
        <dbReference type="EMBL" id="KAL1405014.1"/>
    </source>
</evidence>
<feature type="region of interest" description="Disordered" evidence="1">
    <location>
        <begin position="281"/>
        <end position="434"/>
    </location>
</feature>
<feature type="compositionally biased region" description="Basic and acidic residues" evidence="1">
    <location>
        <begin position="369"/>
        <end position="419"/>
    </location>
</feature>
<evidence type="ECO:0000313" key="3">
    <source>
        <dbReference type="Proteomes" id="UP001565368"/>
    </source>
</evidence>
<dbReference type="Pfam" id="PF10309">
    <property type="entry name" value="NCBP3"/>
    <property type="match status" value="1"/>
</dbReference>
<dbReference type="PANTHER" id="PTHR16291:SF0">
    <property type="entry name" value="NUCLEAR CAP-BINDING PROTEIN SUBUNIT 3"/>
    <property type="match status" value="1"/>
</dbReference>
<dbReference type="InterPro" id="IPR019416">
    <property type="entry name" value="NCBP3"/>
</dbReference>
<proteinExistence type="predicted"/>
<name>A0ABR3PRD3_9TREE</name>
<gene>
    <name evidence="2" type="ORF">Q8F55_008637</name>
</gene>
<feature type="region of interest" description="Disordered" evidence="1">
    <location>
        <begin position="193"/>
        <end position="249"/>
    </location>
</feature>
<protein>
    <submittedName>
        <fullName evidence="2">Uncharacterized protein</fullName>
    </submittedName>
</protein>
<evidence type="ECO:0000256" key="1">
    <source>
        <dbReference type="SAM" id="MobiDB-lite"/>
    </source>
</evidence>
<accession>A0ABR3PRD3</accession>
<feature type="compositionally biased region" description="Basic and acidic residues" evidence="1">
    <location>
        <begin position="314"/>
        <end position="327"/>
    </location>
</feature>
<feature type="compositionally biased region" description="Basic and acidic residues" evidence="1">
    <location>
        <begin position="284"/>
        <end position="297"/>
    </location>
</feature>
<organism evidence="2 3">
    <name type="scientific">Vanrija albida</name>
    <dbReference type="NCBI Taxonomy" id="181172"/>
    <lineage>
        <taxon>Eukaryota</taxon>
        <taxon>Fungi</taxon>
        <taxon>Dikarya</taxon>
        <taxon>Basidiomycota</taxon>
        <taxon>Agaricomycotina</taxon>
        <taxon>Tremellomycetes</taxon>
        <taxon>Trichosporonales</taxon>
        <taxon>Trichosporonaceae</taxon>
        <taxon>Vanrija</taxon>
    </lineage>
</organism>
<reference evidence="2 3" key="1">
    <citation type="submission" date="2023-08" db="EMBL/GenBank/DDBJ databases">
        <title>Annotated Genome Sequence of Vanrija albida AlHP1.</title>
        <authorList>
            <person name="Herzog R."/>
        </authorList>
    </citation>
    <scope>NUCLEOTIDE SEQUENCE [LARGE SCALE GENOMIC DNA]</scope>
    <source>
        <strain evidence="2 3">AlHP1</strain>
    </source>
</reference>